<comment type="cofactor">
    <cofactor evidence="1">
        <name>FMN</name>
        <dbReference type="ChEBI" id="CHEBI:58210"/>
    </cofactor>
</comment>
<evidence type="ECO:0000256" key="7">
    <source>
        <dbReference type="ARBA" id="ARBA00023033"/>
    </source>
</evidence>
<keyword evidence="7 10" id="KW-0503">Monooxygenase</keyword>
<protein>
    <recommendedName>
        <fullName evidence="8">Propionate 3-nitronate monooxygenase</fullName>
    </recommendedName>
</protein>
<organism evidence="10 11">
    <name type="scientific">Polynucleobacter cosmopolitanus</name>
    <dbReference type="NCBI Taxonomy" id="351345"/>
    <lineage>
        <taxon>Bacteria</taxon>
        <taxon>Pseudomonadati</taxon>
        <taxon>Pseudomonadota</taxon>
        <taxon>Betaproteobacteria</taxon>
        <taxon>Burkholderiales</taxon>
        <taxon>Burkholderiaceae</taxon>
        <taxon>Polynucleobacter</taxon>
    </lineage>
</organism>
<dbReference type="GO" id="GO:0018580">
    <property type="term" value="F:nitronate monooxygenase activity"/>
    <property type="evidence" value="ECO:0007669"/>
    <property type="project" value="InterPro"/>
</dbReference>
<dbReference type="Pfam" id="PF03060">
    <property type="entry name" value="NMO"/>
    <property type="match status" value="1"/>
</dbReference>
<keyword evidence="3" id="KW-0216">Detoxification</keyword>
<evidence type="ECO:0000256" key="3">
    <source>
        <dbReference type="ARBA" id="ARBA00022575"/>
    </source>
</evidence>
<reference evidence="10 11" key="1">
    <citation type="submission" date="2017-06" db="EMBL/GenBank/DDBJ databases">
        <title>Reclassification of a Polynucleobacter cosmopolitanus strain isolated from tropical Lake Victoria as Polynucleobacter victoriensis comb. nov.</title>
        <authorList>
            <person name="Hahn M.W."/>
        </authorList>
    </citation>
    <scope>NUCLEOTIDE SEQUENCE [LARGE SCALE GENOMIC DNA]</scope>
    <source>
        <strain evidence="10 11">MWH-MoIso2</strain>
    </source>
</reference>
<evidence type="ECO:0000256" key="1">
    <source>
        <dbReference type="ARBA" id="ARBA00001917"/>
    </source>
</evidence>
<dbReference type="Gene3D" id="3.20.20.70">
    <property type="entry name" value="Aldolase class I"/>
    <property type="match status" value="1"/>
</dbReference>
<dbReference type="InterPro" id="IPR004136">
    <property type="entry name" value="NMO"/>
</dbReference>
<gene>
    <name evidence="10" type="ORF">AOC33_06040</name>
</gene>
<accession>A0A229FTZ7</accession>
<comment type="similarity">
    <text evidence="2">Belongs to the nitronate monooxygenase family. NMO class I subfamily.</text>
</comment>
<comment type="catalytic activity">
    <reaction evidence="9">
        <text>3 propionate 3-nitronate + 3 O2 + H2O = 3 3-oxopropanoate + 2 nitrate + nitrite + H2O2 + 3 H(+)</text>
        <dbReference type="Rhea" id="RHEA:57332"/>
        <dbReference type="ChEBI" id="CHEBI:15377"/>
        <dbReference type="ChEBI" id="CHEBI:15378"/>
        <dbReference type="ChEBI" id="CHEBI:15379"/>
        <dbReference type="ChEBI" id="CHEBI:16240"/>
        <dbReference type="ChEBI" id="CHEBI:16301"/>
        <dbReference type="ChEBI" id="CHEBI:17632"/>
        <dbReference type="ChEBI" id="CHEBI:33190"/>
        <dbReference type="ChEBI" id="CHEBI:136067"/>
    </reaction>
</comment>
<evidence type="ECO:0000313" key="10">
    <source>
        <dbReference type="EMBL" id="OXL14879.1"/>
    </source>
</evidence>
<keyword evidence="6" id="KW-0560">Oxidoreductase</keyword>
<dbReference type="PANTHER" id="PTHR42747:SF3">
    <property type="entry name" value="NITRONATE MONOOXYGENASE-RELATED"/>
    <property type="match status" value="1"/>
</dbReference>
<evidence type="ECO:0000256" key="4">
    <source>
        <dbReference type="ARBA" id="ARBA00022630"/>
    </source>
</evidence>
<evidence type="ECO:0000256" key="9">
    <source>
        <dbReference type="ARBA" id="ARBA00049401"/>
    </source>
</evidence>
<sequence length="353" mass="37999">MHDMFKFSDLTIPVIQAPMAGGVNTPALVSAVSDAGGLGSFGFAYSTPEKIDADLKDTKALIKKVPNTRINANFFVFKEPVMPAVSEQQKALSDLKDVLDSLGVTVAIPKPPYIPDLQSMLEPIWVHQPEVLTFHFGLPPQQVIEKAHSLGISVGVTATSLEEALMIQSADVDFIVAQGIEAGGHRGIFDPQGVDQQLTLKDLVQELAQHLQIPIVAAGGIMNGADIHGIIRVGASAAQLGTAFLVTAEAGSSPAHRRFVLTKHELGTAFTRAFSGRPAQGVKNKYMSLMEGKTYLPFPLQNNMTAAMRQWAAKHDEGDYQNLWAGTEYARARAMSVSDLMTTLSNEYQSAGK</sequence>
<dbReference type="CDD" id="cd04730">
    <property type="entry name" value="NPD_like"/>
    <property type="match status" value="1"/>
</dbReference>
<name>A0A229FTZ7_9BURK</name>
<keyword evidence="4" id="KW-0285">Flavoprotein</keyword>
<dbReference type="PANTHER" id="PTHR42747">
    <property type="entry name" value="NITRONATE MONOOXYGENASE-RELATED"/>
    <property type="match status" value="1"/>
</dbReference>
<comment type="caution">
    <text evidence="10">The sequence shown here is derived from an EMBL/GenBank/DDBJ whole genome shotgun (WGS) entry which is preliminary data.</text>
</comment>
<dbReference type="Proteomes" id="UP000215188">
    <property type="component" value="Unassembled WGS sequence"/>
</dbReference>
<dbReference type="EMBL" id="NJGG01000002">
    <property type="protein sequence ID" value="OXL14879.1"/>
    <property type="molecule type" value="Genomic_DNA"/>
</dbReference>
<dbReference type="InterPro" id="IPR013785">
    <property type="entry name" value="Aldolase_TIM"/>
</dbReference>
<evidence type="ECO:0000256" key="5">
    <source>
        <dbReference type="ARBA" id="ARBA00022643"/>
    </source>
</evidence>
<dbReference type="SUPFAM" id="SSF51412">
    <property type="entry name" value="Inosine monophosphate dehydrogenase (IMPDH)"/>
    <property type="match status" value="1"/>
</dbReference>
<dbReference type="AlphaFoldDB" id="A0A229FTZ7"/>
<proteinExistence type="inferred from homology"/>
<dbReference type="GO" id="GO:0009636">
    <property type="term" value="P:response to toxic substance"/>
    <property type="evidence" value="ECO:0007669"/>
    <property type="project" value="UniProtKB-KW"/>
</dbReference>
<evidence type="ECO:0000256" key="8">
    <source>
        <dbReference type="ARBA" id="ARBA00031155"/>
    </source>
</evidence>
<keyword evidence="5" id="KW-0288">FMN</keyword>
<dbReference type="OrthoDB" id="9778912at2"/>
<evidence type="ECO:0000256" key="2">
    <source>
        <dbReference type="ARBA" id="ARBA00009881"/>
    </source>
</evidence>
<evidence type="ECO:0000313" key="11">
    <source>
        <dbReference type="Proteomes" id="UP000215188"/>
    </source>
</evidence>
<keyword evidence="11" id="KW-1185">Reference proteome</keyword>
<evidence type="ECO:0000256" key="6">
    <source>
        <dbReference type="ARBA" id="ARBA00023002"/>
    </source>
</evidence>